<comment type="caution">
    <text evidence="1">The sequence shown here is derived from an EMBL/GenBank/DDBJ whole genome shotgun (WGS) entry which is preliminary data.</text>
</comment>
<dbReference type="PANTHER" id="PTHR46532">
    <property type="entry name" value="MALE FERTILITY FACTOR KL5"/>
    <property type="match status" value="1"/>
</dbReference>
<evidence type="ECO:0000313" key="2">
    <source>
        <dbReference type="Proteomes" id="UP001469553"/>
    </source>
</evidence>
<keyword evidence="2" id="KW-1185">Reference proteome</keyword>
<evidence type="ECO:0000313" key="1">
    <source>
        <dbReference type="EMBL" id="MEQ2301669.1"/>
    </source>
</evidence>
<reference evidence="1 2" key="1">
    <citation type="submission" date="2021-06" db="EMBL/GenBank/DDBJ databases">
        <authorList>
            <person name="Palmer J.M."/>
        </authorList>
    </citation>
    <scope>NUCLEOTIDE SEQUENCE [LARGE SCALE GENOMIC DNA]</scope>
    <source>
        <strain evidence="1 2">AS_MEX2019</strain>
        <tissue evidence="1">Muscle</tissue>
    </source>
</reference>
<gene>
    <name evidence="1" type="ORF">AMECASPLE_038423</name>
</gene>
<dbReference type="EMBL" id="JAHRIP010054098">
    <property type="protein sequence ID" value="MEQ2301669.1"/>
    <property type="molecule type" value="Genomic_DNA"/>
</dbReference>
<protein>
    <submittedName>
        <fullName evidence="1">Uncharacterized protein</fullName>
    </submittedName>
</protein>
<name>A0ABV0Z707_9TELE</name>
<accession>A0ABV0Z707</accession>
<dbReference type="PANTHER" id="PTHR46532:SF11">
    <property type="entry name" value="DYNEIN AXONEMAL HEAVY CHAIN 12"/>
    <property type="match status" value="1"/>
</dbReference>
<dbReference type="Proteomes" id="UP001469553">
    <property type="component" value="Unassembled WGS sequence"/>
</dbReference>
<organism evidence="1 2">
    <name type="scientific">Ameca splendens</name>
    <dbReference type="NCBI Taxonomy" id="208324"/>
    <lineage>
        <taxon>Eukaryota</taxon>
        <taxon>Metazoa</taxon>
        <taxon>Chordata</taxon>
        <taxon>Craniata</taxon>
        <taxon>Vertebrata</taxon>
        <taxon>Euteleostomi</taxon>
        <taxon>Actinopterygii</taxon>
        <taxon>Neopterygii</taxon>
        <taxon>Teleostei</taxon>
        <taxon>Neoteleostei</taxon>
        <taxon>Acanthomorphata</taxon>
        <taxon>Ovalentaria</taxon>
        <taxon>Atherinomorphae</taxon>
        <taxon>Cyprinodontiformes</taxon>
        <taxon>Goodeidae</taxon>
        <taxon>Ameca</taxon>
    </lineage>
</organism>
<feature type="non-terminal residue" evidence="1">
    <location>
        <position position="171"/>
    </location>
</feature>
<dbReference type="InterPro" id="IPR026983">
    <property type="entry name" value="DHC"/>
</dbReference>
<proteinExistence type="predicted"/>
<sequence>IFVLGERIHVLEKCPIVNTGTLKKALTAETKAWKNQICKYLKEKYKTKKIDIAIQTHKYCAQLSNPVTDLEGARQAMGTLSRLRDAEIQIDMTLISIKEAYDILTTCEADVTQREVEEVHNLSSFYTNLQSKARSVQAELVRMQPKFKQDLLESVTVFKKDVDTYMKQFDS</sequence>
<feature type="non-terminal residue" evidence="1">
    <location>
        <position position="1"/>
    </location>
</feature>